<sequence>MPALVLTLSAHFELSINLKLCAGKDRTITIHEENIKHPQLGRYIPDVFLLETSSSAASIITKLKCLFDSFVRGRAKPDSSHSTVPMHVNHPTHLLEDLRFALRSTLFTRLGHSSTPKKPCWMPPYGSPKTSSEYSGSSDEVPGLVSDYQSMLHTGGHENTNLGDHDTELLSQGNPWQAHHHCSEAQSRRRAHLVYGSIVVWSKSDQACVPITGPCSNIVARKAPMRMVLRLDNCLLISDTGLSTSRISLELLWP</sequence>
<reference evidence="3" key="3">
    <citation type="submission" date="2025-08" db="UniProtKB">
        <authorList>
            <consortium name="RefSeq"/>
        </authorList>
    </citation>
    <scope>IDENTIFICATION</scope>
    <source>
        <strain evidence="3">CBS 342.82</strain>
    </source>
</reference>
<dbReference type="RefSeq" id="XP_033456114.1">
    <property type="nucleotide sequence ID" value="XM_033603431.1"/>
</dbReference>
<evidence type="ECO:0000313" key="3">
    <source>
        <dbReference type="RefSeq" id="XP_033456114.1"/>
    </source>
</evidence>
<proteinExistence type="predicted"/>
<feature type="compositionally biased region" description="Polar residues" evidence="1">
    <location>
        <begin position="128"/>
        <end position="138"/>
    </location>
</feature>
<dbReference type="AlphaFoldDB" id="A0A6J3LTW9"/>
<keyword evidence="2" id="KW-1185">Reference proteome</keyword>
<accession>A0A6J3LTW9</accession>
<reference evidence="3" key="1">
    <citation type="submission" date="2020-01" db="EMBL/GenBank/DDBJ databases">
        <authorList>
            <consortium name="DOE Joint Genome Institute"/>
            <person name="Haridas S."/>
            <person name="Albert R."/>
            <person name="Binder M."/>
            <person name="Bloem J."/>
            <person name="Labutti K."/>
            <person name="Salamov A."/>
            <person name="Andreopoulos B."/>
            <person name="Baker S.E."/>
            <person name="Barry K."/>
            <person name="Bills G."/>
            <person name="Bluhm B.H."/>
            <person name="Cannon C."/>
            <person name="Castanera R."/>
            <person name="Culley D.E."/>
            <person name="Daum C."/>
            <person name="Ezra D."/>
            <person name="Gonzalez J.B."/>
            <person name="Henrissat B."/>
            <person name="Kuo A."/>
            <person name="Liang C."/>
            <person name="Lipzen A."/>
            <person name="Lutzoni F."/>
            <person name="Magnuson J."/>
            <person name="Mondo S."/>
            <person name="Nolan M."/>
            <person name="Ohm R."/>
            <person name="Pangilinan J."/>
            <person name="Park H.-J."/>
            <person name="Ramirez L."/>
            <person name="Alfaro M."/>
            <person name="Sun H."/>
            <person name="Tritt A."/>
            <person name="Yoshinaga Y."/>
            <person name="Zwiers L.-H."/>
            <person name="Turgeon B.G."/>
            <person name="Goodwin S.B."/>
            <person name="Spatafora J.W."/>
            <person name="Crous P.W."/>
            <person name="Grigoriev I.V."/>
        </authorList>
    </citation>
    <scope>NUCLEOTIDE SEQUENCE</scope>
    <source>
        <strain evidence="3">CBS 342.82</strain>
    </source>
</reference>
<reference evidence="3" key="2">
    <citation type="submission" date="2020-04" db="EMBL/GenBank/DDBJ databases">
        <authorList>
            <consortium name="NCBI Genome Project"/>
        </authorList>
    </citation>
    <scope>NUCLEOTIDE SEQUENCE</scope>
    <source>
        <strain evidence="3">CBS 342.82</strain>
    </source>
</reference>
<gene>
    <name evidence="3" type="ORF">K489DRAFT_373551</name>
</gene>
<name>A0A6J3LTW9_9PEZI</name>
<dbReference type="Proteomes" id="UP000504637">
    <property type="component" value="Unplaced"/>
</dbReference>
<organism evidence="3">
    <name type="scientific">Dissoconium aciculare CBS 342.82</name>
    <dbReference type="NCBI Taxonomy" id="1314786"/>
    <lineage>
        <taxon>Eukaryota</taxon>
        <taxon>Fungi</taxon>
        <taxon>Dikarya</taxon>
        <taxon>Ascomycota</taxon>
        <taxon>Pezizomycotina</taxon>
        <taxon>Dothideomycetes</taxon>
        <taxon>Dothideomycetidae</taxon>
        <taxon>Mycosphaerellales</taxon>
        <taxon>Dissoconiaceae</taxon>
        <taxon>Dissoconium</taxon>
    </lineage>
</organism>
<evidence type="ECO:0000313" key="2">
    <source>
        <dbReference type="Proteomes" id="UP000504637"/>
    </source>
</evidence>
<protein>
    <submittedName>
        <fullName evidence="3">Uncharacterized protein</fullName>
    </submittedName>
</protein>
<feature type="region of interest" description="Disordered" evidence="1">
    <location>
        <begin position="112"/>
        <end position="139"/>
    </location>
</feature>
<evidence type="ECO:0000256" key="1">
    <source>
        <dbReference type="SAM" id="MobiDB-lite"/>
    </source>
</evidence>
<dbReference type="GeneID" id="54361231"/>